<comment type="caution">
    <text evidence="1">The sequence shown here is derived from an EMBL/GenBank/DDBJ whole genome shotgun (WGS) entry which is preliminary data.</text>
</comment>
<gene>
    <name evidence="1" type="ORF">LCOR_09828.1</name>
</gene>
<dbReference type="AlphaFoldDB" id="A0A068S9J2"/>
<reference evidence="1" key="1">
    <citation type="submission" date="2013-08" db="EMBL/GenBank/DDBJ databases">
        <title>Gene expansion shapes genome architecture in the human pathogen Lichtheimia corymbifera: an evolutionary genomics analysis in the ancient terrestrial Mucorales (Mucoromycotina).</title>
        <authorList>
            <person name="Schwartze V.U."/>
            <person name="Winter S."/>
            <person name="Shelest E."/>
            <person name="Marcet-Houben M."/>
            <person name="Horn F."/>
            <person name="Wehner S."/>
            <person name="Hoffmann K."/>
            <person name="Riege K."/>
            <person name="Sammeth M."/>
            <person name="Nowrousian M."/>
            <person name="Valiante V."/>
            <person name="Linde J."/>
            <person name="Jacobsen I.D."/>
            <person name="Marz M."/>
            <person name="Brakhage A.A."/>
            <person name="Gabaldon T."/>
            <person name="Bocker S."/>
            <person name="Voigt K."/>
        </authorList>
    </citation>
    <scope>NUCLEOTIDE SEQUENCE [LARGE SCALE GENOMIC DNA]</scope>
    <source>
        <strain evidence="1">FSU 9682</strain>
    </source>
</reference>
<dbReference type="OrthoDB" id="2273020at2759"/>
<dbReference type="VEuPathDB" id="FungiDB:LCOR_09828.1"/>
<protein>
    <submittedName>
        <fullName evidence="1">Uncharacterized protein</fullName>
    </submittedName>
</protein>
<accession>A0A068S9J2</accession>
<sequence length="101" mass="11315">MSESQIQVLYTPGAPQDFIMSFAERADKQGAEITQPMLFDQEEGLIGFEMRVADDCTFLGEFLQNGIMPFLVKVKPVGEVSERVEIFIQEVQDNLRAIGAN</sequence>
<keyword evidence="2" id="KW-1185">Reference proteome</keyword>
<evidence type="ECO:0000313" key="1">
    <source>
        <dbReference type="EMBL" id="CDH58984.1"/>
    </source>
</evidence>
<organism evidence="1 2">
    <name type="scientific">Lichtheimia corymbifera JMRC:FSU:9682</name>
    <dbReference type="NCBI Taxonomy" id="1263082"/>
    <lineage>
        <taxon>Eukaryota</taxon>
        <taxon>Fungi</taxon>
        <taxon>Fungi incertae sedis</taxon>
        <taxon>Mucoromycota</taxon>
        <taxon>Mucoromycotina</taxon>
        <taxon>Mucoromycetes</taxon>
        <taxon>Mucorales</taxon>
        <taxon>Lichtheimiaceae</taxon>
        <taxon>Lichtheimia</taxon>
    </lineage>
</organism>
<name>A0A068S9J2_9FUNG</name>
<dbReference type="Proteomes" id="UP000027586">
    <property type="component" value="Unassembled WGS sequence"/>
</dbReference>
<dbReference type="EMBL" id="CBTN010000063">
    <property type="protein sequence ID" value="CDH58984.1"/>
    <property type="molecule type" value="Genomic_DNA"/>
</dbReference>
<evidence type="ECO:0000313" key="2">
    <source>
        <dbReference type="Proteomes" id="UP000027586"/>
    </source>
</evidence>
<proteinExistence type="predicted"/>